<reference evidence="8" key="1">
    <citation type="journal article" date="2014" name="Int. J. Syst. Evol. Microbiol.">
        <title>Complete genome sequence of Corynebacterium casei LMG S-19264T (=DSM 44701T), isolated from a smear-ripened cheese.</title>
        <authorList>
            <consortium name="US DOE Joint Genome Institute (JGI-PGF)"/>
            <person name="Walter F."/>
            <person name="Albersmeier A."/>
            <person name="Kalinowski J."/>
            <person name="Ruckert C."/>
        </authorList>
    </citation>
    <scope>NUCLEOTIDE SEQUENCE</scope>
    <source>
        <strain evidence="8">CGMCC 1.15958</strain>
    </source>
</reference>
<dbReference type="InterPro" id="IPR003770">
    <property type="entry name" value="MLTG-like"/>
</dbReference>
<evidence type="ECO:0000256" key="3">
    <source>
        <dbReference type="ARBA" id="ARBA00022989"/>
    </source>
</evidence>
<dbReference type="PANTHER" id="PTHR30518:SF2">
    <property type="entry name" value="ENDOLYTIC MUREIN TRANSGLYCOSYLASE"/>
    <property type="match status" value="1"/>
</dbReference>
<evidence type="ECO:0000256" key="6">
    <source>
        <dbReference type="ARBA" id="ARBA00023316"/>
    </source>
</evidence>
<dbReference type="EMBL" id="BMKK01000007">
    <property type="protein sequence ID" value="GGD67809.1"/>
    <property type="molecule type" value="Genomic_DNA"/>
</dbReference>
<proteinExistence type="inferred from homology"/>
<keyword evidence="9" id="KW-1185">Reference proteome</keyword>
<comment type="subcellular location">
    <subcellularLocation>
        <location evidence="7">Cell membrane</location>
        <topology evidence="7">Single-pass membrane protein</topology>
    </subcellularLocation>
</comment>
<dbReference type="Gene3D" id="3.30.1490.480">
    <property type="entry name" value="Endolytic murein transglycosylase"/>
    <property type="match status" value="1"/>
</dbReference>
<keyword evidence="5 7" id="KW-0456">Lyase</keyword>
<dbReference type="HAMAP" id="MF_02065">
    <property type="entry name" value="MltG"/>
    <property type="match status" value="1"/>
</dbReference>
<evidence type="ECO:0000256" key="7">
    <source>
        <dbReference type="HAMAP-Rule" id="MF_02065"/>
    </source>
</evidence>
<dbReference type="NCBIfam" id="TIGR00247">
    <property type="entry name" value="endolytic transglycosylase MltG"/>
    <property type="match status" value="1"/>
</dbReference>
<name>A0A916YZ17_9BACT</name>
<comment type="function">
    <text evidence="7">Functions as a peptidoglycan terminase that cleaves nascent peptidoglycan strands endolytically to terminate their elongation.</text>
</comment>
<dbReference type="GO" id="GO:0008932">
    <property type="term" value="F:lytic endotransglycosylase activity"/>
    <property type="evidence" value="ECO:0007669"/>
    <property type="project" value="UniProtKB-UniRule"/>
</dbReference>
<dbReference type="GO" id="GO:0005886">
    <property type="term" value="C:plasma membrane"/>
    <property type="evidence" value="ECO:0007669"/>
    <property type="project" value="UniProtKB-SubCell"/>
</dbReference>
<organism evidence="8 9">
    <name type="scientific">Emticicia aquatilis</name>
    <dbReference type="NCBI Taxonomy" id="1537369"/>
    <lineage>
        <taxon>Bacteria</taxon>
        <taxon>Pseudomonadati</taxon>
        <taxon>Bacteroidota</taxon>
        <taxon>Cytophagia</taxon>
        <taxon>Cytophagales</taxon>
        <taxon>Leadbetterellaceae</taxon>
        <taxon>Emticicia</taxon>
    </lineage>
</organism>
<accession>A0A916YZ17</accession>
<evidence type="ECO:0000313" key="9">
    <source>
        <dbReference type="Proteomes" id="UP000609064"/>
    </source>
</evidence>
<evidence type="ECO:0000256" key="4">
    <source>
        <dbReference type="ARBA" id="ARBA00023136"/>
    </source>
</evidence>
<dbReference type="CDD" id="cd08010">
    <property type="entry name" value="MltG_like"/>
    <property type="match status" value="1"/>
</dbReference>
<sequence>MLKNRKFIAYALVVVTTVAATLSFYFWQVANSANLNVEGKKDFVLYIPTGGTYKNVVDSLHKHKVIHDEISFQFLSKFMDYPEKVKAGRYIIKPNSGNREVIGKLRRGEQDEVRLTFNNVRLKSDLIKKMGGRFEFKTEELVDLLRNPEACQKYGFDTTTIMCMFLPNTYFIRWTTTPEKFMARMHDEYNKYWTSERLSQAKSINMTPIQVAVLASIVQSETNKVDEMPRVAGAYINRLAANMPLQADPTVKFAVGDFSLRRILYKHLAVNSPYNTYKNTGLPPGPIALPEPVALNAVLNYERHKYVYFCAKEDFSGYHNFAETFEEHTNNARIFQEALDKANIK</sequence>
<comment type="caution">
    <text evidence="8">The sequence shown here is derived from an EMBL/GenBank/DDBJ whole genome shotgun (WGS) entry which is preliminary data.</text>
</comment>
<keyword evidence="4 7" id="KW-0472">Membrane</keyword>
<feature type="site" description="Important for catalytic activity" evidence="7">
    <location>
        <position position="221"/>
    </location>
</feature>
<keyword evidence="2 7" id="KW-0812">Transmembrane</keyword>
<protein>
    <recommendedName>
        <fullName evidence="7">Endolytic murein transglycosylase</fullName>
        <ecNumber evidence="7">4.2.2.29</ecNumber>
    </recommendedName>
    <alternativeName>
        <fullName evidence="7">Peptidoglycan lytic transglycosylase</fullName>
    </alternativeName>
    <alternativeName>
        <fullName evidence="7">Peptidoglycan polymerization terminase</fullName>
    </alternativeName>
</protein>
<evidence type="ECO:0000256" key="1">
    <source>
        <dbReference type="ARBA" id="ARBA00022475"/>
    </source>
</evidence>
<comment type="catalytic activity">
    <reaction evidence="7">
        <text>a peptidoglycan chain = a peptidoglycan chain with N-acetyl-1,6-anhydromuramyl-[peptide] at the reducing end + a peptidoglycan chain with N-acetylglucosamine at the non-reducing end.</text>
        <dbReference type="EC" id="4.2.2.29"/>
    </reaction>
</comment>
<dbReference type="PANTHER" id="PTHR30518">
    <property type="entry name" value="ENDOLYTIC MUREIN TRANSGLYCOSYLASE"/>
    <property type="match status" value="1"/>
</dbReference>
<dbReference type="Proteomes" id="UP000609064">
    <property type="component" value="Unassembled WGS sequence"/>
</dbReference>
<dbReference type="GO" id="GO:0009252">
    <property type="term" value="P:peptidoglycan biosynthetic process"/>
    <property type="evidence" value="ECO:0007669"/>
    <property type="project" value="UniProtKB-UniRule"/>
</dbReference>
<dbReference type="Gene3D" id="3.30.160.60">
    <property type="entry name" value="Classic Zinc Finger"/>
    <property type="match status" value="1"/>
</dbReference>
<comment type="similarity">
    <text evidence="7">Belongs to the transglycosylase MltG family.</text>
</comment>
<reference evidence="8" key="2">
    <citation type="submission" date="2020-09" db="EMBL/GenBank/DDBJ databases">
        <authorList>
            <person name="Sun Q."/>
            <person name="Zhou Y."/>
        </authorList>
    </citation>
    <scope>NUCLEOTIDE SEQUENCE</scope>
    <source>
        <strain evidence="8">CGMCC 1.15958</strain>
    </source>
</reference>
<dbReference type="GO" id="GO:0071555">
    <property type="term" value="P:cell wall organization"/>
    <property type="evidence" value="ECO:0007669"/>
    <property type="project" value="UniProtKB-KW"/>
</dbReference>
<keyword evidence="3 7" id="KW-1133">Transmembrane helix</keyword>
<evidence type="ECO:0000256" key="5">
    <source>
        <dbReference type="ARBA" id="ARBA00023239"/>
    </source>
</evidence>
<dbReference type="RefSeq" id="WP_188767789.1">
    <property type="nucleotide sequence ID" value="NZ_BMKK01000007.1"/>
</dbReference>
<evidence type="ECO:0000256" key="2">
    <source>
        <dbReference type="ARBA" id="ARBA00022692"/>
    </source>
</evidence>
<dbReference type="EC" id="4.2.2.29" evidence="7"/>
<evidence type="ECO:0000313" key="8">
    <source>
        <dbReference type="EMBL" id="GGD67809.1"/>
    </source>
</evidence>
<keyword evidence="6 7" id="KW-0961">Cell wall biogenesis/degradation</keyword>
<keyword evidence="1 7" id="KW-1003">Cell membrane</keyword>
<dbReference type="AlphaFoldDB" id="A0A916YZ17"/>
<feature type="transmembrane region" description="Helical" evidence="7">
    <location>
        <begin position="7"/>
        <end position="27"/>
    </location>
</feature>
<dbReference type="Pfam" id="PF02618">
    <property type="entry name" value="YceG"/>
    <property type="match status" value="1"/>
</dbReference>
<gene>
    <name evidence="7" type="primary">mltG</name>
    <name evidence="8" type="ORF">GCM10011514_34880</name>
</gene>